<dbReference type="AlphaFoldDB" id="K2J4I6"/>
<evidence type="ECO:0000256" key="1">
    <source>
        <dbReference type="SAM" id="SignalP"/>
    </source>
</evidence>
<dbReference type="STRING" id="745411.B3C1_00785"/>
<organism evidence="2 3">
    <name type="scientific">Gallaecimonas xiamenensis 3-C-1</name>
    <dbReference type="NCBI Taxonomy" id="745411"/>
    <lineage>
        <taxon>Bacteria</taxon>
        <taxon>Pseudomonadati</taxon>
        <taxon>Pseudomonadota</taxon>
        <taxon>Gammaproteobacteria</taxon>
        <taxon>Enterobacterales</taxon>
        <taxon>Gallaecimonadaceae</taxon>
        <taxon>Gallaecimonas</taxon>
    </lineage>
</organism>
<dbReference type="RefSeq" id="WP_008482253.1">
    <property type="nucleotide sequence ID" value="NZ_AMRI01000001.1"/>
</dbReference>
<evidence type="ECO:0000313" key="3">
    <source>
        <dbReference type="Proteomes" id="UP000006755"/>
    </source>
</evidence>
<reference evidence="2 3" key="1">
    <citation type="journal article" date="2012" name="J. Bacteriol.">
        <title>Genome Sequence of Gallaecimonas xiamenensis Type Strain 3-C-1.</title>
        <authorList>
            <person name="Lai Q."/>
            <person name="Wang L."/>
            <person name="Wang W."/>
            <person name="Shao Z."/>
        </authorList>
    </citation>
    <scope>NUCLEOTIDE SEQUENCE [LARGE SCALE GENOMIC DNA]</scope>
    <source>
        <strain evidence="2 3">3-C-1</strain>
    </source>
</reference>
<dbReference type="eggNOG" id="ENOG502ZC6I">
    <property type="taxonomic scope" value="Bacteria"/>
</dbReference>
<evidence type="ECO:0000313" key="2">
    <source>
        <dbReference type="EMBL" id="EKE77951.1"/>
    </source>
</evidence>
<gene>
    <name evidence="2" type="ORF">B3C1_00785</name>
</gene>
<comment type="caution">
    <text evidence="2">The sequence shown here is derived from an EMBL/GenBank/DDBJ whole genome shotgun (WGS) entry which is preliminary data.</text>
</comment>
<keyword evidence="3" id="KW-1185">Reference proteome</keyword>
<keyword evidence="1" id="KW-0732">Signal</keyword>
<feature type="signal peptide" evidence="1">
    <location>
        <begin position="1"/>
        <end position="19"/>
    </location>
</feature>
<feature type="chain" id="PRO_5003858980" evidence="1">
    <location>
        <begin position="20"/>
        <end position="174"/>
    </location>
</feature>
<sequence length="174" mass="18443">MKRALLCATLAMAAGLAQAGEADAKAQIKDALMAGPAAITGDATIMAWSGEVLRQGHNGWVCYPGPHVNGKSSMCLDGLWQRWAKAWMGKTDFKPDAMGMAYMLAGDEGSSNTDPFAESATADNQWVVEGPHLMILVPDPALLEGISTDPNQGGPYVMWKGTPYAHIMVPVGPR</sequence>
<accession>K2J4I6</accession>
<dbReference type="Proteomes" id="UP000006755">
    <property type="component" value="Unassembled WGS sequence"/>
</dbReference>
<protein>
    <submittedName>
        <fullName evidence="2">Uncharacterized protein</fullName>
    </submittedName>
</protein>
<dbReference type="OrthoDB" id="4760845at2"/>
<dbReference type="PATRIC" id="fig|745411.4.peg.149"/>
<dbReference type="EMBL" id="AMRI01000001">
    <property type="protein sequence ID" value="EKE77951.1"/>
    <property type="molecule type" value="Genomic_DNA"/>
</dbReference>
<name>K2J4I6_9GAMM</name>
<proteinExistence type="predicted"/>